<evidence type="ECO:0000313" key="2">
    <source>
        <dbReference type="EMBL" id="KAL1404816.1"/>
    </source>
</evidence>
<evidence type="ECO:0000256" key="1">
    <source>
        <dbReference type="SAM" id="MobiDB-lite"/>
    </source>
</evidence>
<sequence length="157" mass="17142">MEQNDNYDAYVRLAYLTLEDLRTEHLLGAPDYTADIEELEAAVDWDALVDTSHLEPTEEELREAAAEALLKYRAEKAAREAAQQEAALTWESSPYLNFVAPSSQPTAVDVEGDADHGETTIGGQASDALPTITDGHEAEVGQQEVAENEATPKEHCV</sequence>
<name>A0ABR3PQU1_9TREE</name>
<accession>A0ABR3PQU1</accession>
<dbReference type="GeneID" id="95989469"/>
<proteinExistence type="predicted"/>
<comment type="caution">
    <text evidence="2">The sequence shown here is derived from an EMBL/GenBank/DDBJ whole genome shotgun (WGS) entry which is preliminary data.</text>
</comment>
<keyword evidence="3" id="KW-1185">Reference proteome</keyword>
<dbReference type="EMBL" id="JBBXJM010000007">
    <property type="protein sequence ID" value="KAL1404816.1"/>
    <property type="molecule type" value="Genomic_DNA"/>
</dbReference>
<organism evidence="2 3">
    <name type="scientific">Vanrija albida</name>
    <dbReference type="NCBI Taxonomy" id="181172"/>
    <lineage>
        <taxon>Eukaryota</taxon>
        <taxon>Fungi</taxon>
        <taxon>Dikarya</taxon>
        <taxon>Basidiomycota</taxon>
        <taxon>Agaricomycotina</taxon>
        <taxon>Tremellomycetes</taxon>
        <taxon>Trichosporonales</taxon>
        <taxon>Trichosporonaceae</taxon>
        <taxon>Vanrija</taxon>
    </lineage>
</organism>
<evidence type="ECO:0000313" key="3">
    <source>
        <dbReference type="Proteomes" id="UP001565368"/>
    </source>
</evidence>
<dbReference type="RefSeq" id="XP_069204760.1">
    <property type="nucleotide sequence ID" value="XM_069356823.1"/>
</dbReference>
<feature type="region of interest" description="Disordered" evidence="1">
    <location>
        <begin position="105"/>
        <end position="157"/>
    </location>
</feature>
<gene>
    <name evidence="2" type="ORF">Q8F55_008426</name>
</gene>
<reference evidence="2 3" key="1">
    <citation type="submission" date="2023-08" db="EMBL/GenBank/DDBJ databases">
        <title>Annotated Genome Sequence of Vanrija albida AlHP1.</title>
        <authorList>
            <person name="Herzog R."/>
        </authorList>
    </citation>
    <scope>NUCLEOTIDE SEQUENCE [LARGE SCALE GENOMIC DNA]</scope>
    <source>
        <strain evidence="2 3">AlHP1</strain>
    </source>
</reference>
<dbReference type="Proteomes" id="UP001565368">
    <property type="component" value="Unassembled WGS sequence"/>
</dbReference>
<protein>
    <submittedName>
        <fullName evidence="2">Uncharacterized protein</fullName>
    </submittedName>
</protein>